<accession>A0A9X4LYB1</accession>
<name>A0A9X4LYB1_9ACTN</name>
<evidence type="ECO:0000313" key="2">
    <source>
        <dbReference type="Proteomes" id="UP001152755"/>
    </source>
</evidence>
<proteinExistence type="predicted"/>
<dbReference type="AlphaFoldDB" id="A0A9X4LYB1"/>
<reference evidence="1" key="1">
    <citation type="submission" date="2022-08" db="EMBL/GenBank/DDBJ databases">
        <title>Genome analysis of Corynebacteriales strain.</title>
        <authorList>
            <person name="Lee S.D."/>
        </authorList>
    </citation>
    <scope>NUCLEOTIDE SEQUENCE</scope>
    <source>
        <strain evidence="1">D3-21</strain>
    </source>
</reference>
<keyword evidence="2" id="KW-1185">Reference proteome</keyword>
<dbReference type="Proteomes" id="UP001152755">
    <property type="component" value="Unassembled WGS sequence"/>
</dbReference>
<organism evidence="1 2">
    <name type="scientific">Speluncibacter jeojiensis</name>
    <dbReference type="NCBI Taxonomy" id="2710754"/>
    <lineage>
        <taxon>Bacteria</taxon>
        <taxon>Bacillati</taxon>
        <taxon>Actinomycetota</taxon>
        <taxon>Actinomycetes</taxon>
        <taxon>Mycobacteriales</taxon>
        <taxon>Speluncibacteraceae</taxon>
        <taxon>Speluncibacter</taxon>
    </lineage>
</organism>
<evidence type="ECO:0000313" key="1">
    <source>
        <dbReference type="EMBL" id="MDG3013585.1"/>
    </source>
</evidence>
<protein>
    <submittedName>
        <fullName evidence="1">Uncharacterized protein</fullName>
    </submittedName>
</protein>
<comment type="caution">
    <text evidence="1">The sequence shown here is derived from an EMBL/GenBank/DDBJ whole genome shotgun (WGS) entry which is preliminary data.</text>
</comment>
<dbReference type="RefSeq" id="WP_332519165.1">
    <property type="nucleotide sequence ID" value="NZ_JANRHA010000001.1"/>
</dbReference>
<dbReference type="EMBL" id="JANRHA010000001">
    <property type="protein sequence ID" value="MDG3013585.1"/>
    <property type="molecule type" value="Genomic_DNA"/>
</dbReference>
<sequence>MPITKRAATTLWNTLRDSLVNAEKTIIEIIEKKAWEPLGYDTFAEAWTDRLDGIRLTTNELRAHVVYQLLSEGADDEQVNNTLGPGSGVGIGTIKNLRRQRANGVPAGRASHLVRQHARRAPSGPRFVRCEFSAEEYAHFREVADAMGRSISEIAADAVRTAFEEMA</sequence>
<gene>
    <name evidence="1" type="ORF">NVS88_03315</name>
</gene>